<keyword evidence="2" id="KW-1185">Reference proteome</keyword>
<dbReference type="Gene3D" id="1.10.287.1080">
    <property type="entry name" value="MazG-like"/>
    <property type="match status" value="1"/>
</dbReference>
<evidence type="ECO:0000313" key="2">
    <source>
        <dbReference type="Proteomes" id="UP001168528"/>
    </source>
</evidence>
<dbReference type="Pfam" id="PF12643">
    <property type="entry name" value="MazG-like"/>
    <property type="match status" value="1"/>
</dbReference>
<dbReference type="PANTHER" id="PTHR46523">
    <property type="entry name" value="DCTP PYROPHOSPHATASE 1"/>
    <property type="match status" value="1"/>
</dbReference>
<sequence>MDYTELEQKVIAFRNERNWEQFHQIKDLLLGLNIEVAELQALYLWKSADEQKEIPVEKISDELADIAIFLIYISRHHRIDLLEAISKKIDKNAAKYPVEKSKNSNKKYTEL</sequence>
<dbReference type="SUPFAM" id="SSF101386">
    <property type="entry name" value="all-alpha NTP pyrophosphatases"/>
    <property type="match status" value="1"/>
</dbReference>
<dbReference type="PANTHER" id="PTHR46523:SF1">
    <property type="entry name" value="DCTP PYROPHOSPHATASE 1"/>
    <property type="match status" value="1"/>
</dbReference>
<protein>
    <submittedName>
        <fullName evidence="1">Nucleotide pyrophosphohydrolase</fullName>
    </submittedName>
</protein>
<comment type="caution">
    <text evidence="1">The sequence shown here is derived from an EMBL/GenBank/DDBJ whole genome shotgun (WGS) entry which is preliminary data.</text>
</comment>
<dbReference type="Proteomes" id="UP001168528">
    <property type="component" value="Unassembled WGS sequence"/>
</dbReference>
<dbReference type="InterPro" id="IPR052555">
    <property type="entry name" value="dCTP_Pyrophosphatase"/>
</dbReference>
<dbReference type="EMBL" id="JAUKPO010000019">
    <property type="protein sequence ID" value="MDO1449430.1"/>
    <property type="molecule type" value="Genomic_DNA"/>
</dbReference>
<proteinExistence type="predicted"/>
<dbReference type="PIRSF" id="PIRSF029826">
    <property type="entry name" value="UCP029826_pph"/>
    <property type="match status" value="1"/>
</dbReference>
<name>A0ABT8RBH9_9BACT</name>
<dbReference type="RefSeq" id="WP_302040233.1">
    <property type="nucleotide sequence ID" value="NZ_JAUKPO010000019.1"/>
</dbReference>
<evidence type="ECO:0000313" key="1">
    <source>
        <dbReference type="EMBL" id="MDO1449430.1"/>
    </source>
</evidence>
<reference evidence="1" key="1">
    <citation type="submission" date="2023-07" db="EMBL/GenBank/DDBJ databases">
        <title>The genome sequence of Rhodocytophaga aerolata KACC 12507.</title>
        <authorList>
            <person name="Zhang X."/>
        </authorList>
    </citation>
    <scope>NUCLEOTIDE SEQUENCE</scope>
    <source>
        <strain evidence="1">KACC 12507</strain>
    </source>
</reference>
<gene>
    <name evidence="1" type="ORF">Q0590_24355</name>
</gene>
<organism evidence="1 2">
    <name type="scientific">Rhodocytophaga aerolata</name>
    <dbReference type="NCBI Taxonomy" id="455078"/>
    <lineage>
        <taxon>Bacteria</taxon>
        <taxon>Pseudomonadati</taxon>
        <taxon>Bacteroidota</taxon>
        <taxon>Cytophagia</taxon>
        <taxon>Cytophagales</taxon>
        <taxon>Rhodocytophagaceae</taxon>
        <taxon>Rhodocytophaga</taxon>
    </lineage>
</organism>
<dbReference type="CDD" id="cd11537">
    <property type="entry name" value="NTP-PPase_RS21-C6_like"/>
    <property type="match status" value="1"/>
</dbReference>
<accession>A0ABT8RBH9</accession>
<dbReference type="InterPro" id="IPR025984">
    <property type="entry name" value="DCTPP"/>
</dbReference>